<feature type="compositionally biased region" description="Polar residues" evidence="1">
    <location>
        <begin position="232"/>
        <end position="251"/>
    </location>
</feature>
<gene>
    <name evidence="2" type="ORF">BJ508DRAFT_334553</name>
</gene>
<evidence type="ECO:0000256" key="1">
    <source>
        <dbReference type="SAM" id="MobiDB-lite"/>
    </source>
</evidence>
<dbReference type="EMBL" id="ML119839">
    <property type="protein sequence ID" value="RPA72956.1"/>
    <property type="molecule type" value="Genomic_DNA"/>
</dbReference>
<dbReference type="Proteomes" id="UP000275078">
    <property type="component" value="Unassembled WGS sequence"/>
</dbReference>
<proteinExistence type="predicted"/>
<evidence type="ECO:0000313" key="3">
    <source>
        <dbReference type="Proteomes" id="UP000275078"/>
    </source>
</evidence>
<organism evidence="2 3">
    <name type="scientific">Ascobolus immersus RN42</name>
    <dbReference type="NCBI Taxonomy" id="1160509"/>
    <lineage>
        <taxon>Eukaryota</taxon>
        <taxon>Fungi</taxon>
        <taxon>Dikarya</taxon>
        <taxon>Ascomycota</taxon>
        <taxon>Pezizomycotina</taxon>
        <taxon>Pezizomycetes</taxon>
        <taxon>Pezizales</taxon>
        <taxon>Ascobolaceae</taxon>
        <taxon>Ascobolus</taxon>
    </lineage>
</organism>
<name>A0A3N4HJ48_ASCIM</name>
<feature type="compositionally biased region" description="Polar residues" evidence="1">
    <location>
        <begin position="203"/>
        <end position="219"/>
    </location>
</feature>
<reference evidence="2 3" key="1">
    <citation type="journal article" date="2018" name="Nat. Ecol. Evol.">
        <title>Pezizomycetes genomes reveal the molecular basis of ectomycorrhizal truffle lifestyle.</title>
        <authorList>
            <person name="Murat C."/>
            <person name="Payen T."/>
            <person name="Noel B."/>
            <person name="Kuo A."/>
            <person name="Morin E."/>
            <person name="Chen J."/>
            <person name="Kohler A."/>
            <person name="Krizsan K."/>
            <person name="Balestrini R."/>
            <person name="Da Silva C."/>
            <person name="Montanini B."/>
            <person name="Hainaut M."/>
            <person name="Levati E."/>
            <person name="Barry K.W."/>
            <person name="Belfiori B."/>
            <person name="Cichocki N."/>
            <person name="Clum A."/>
            <person name="Dockter R.B."/>
            <person name="Fauchery L."/>
            <person name="Guy J."/>
            <person name="Iotti M."/>
            <person name="Le Tacon F."/>
            <person name="Lindquist E.A."/>
            <person name="Lipzen A."/>
            <person name="Malagnac F."/>
            <person name="Mello A."/>
            <person name="Molinier V."/>
            <person name="Miyauchi S."/>
            <person name="Poulain J."/>
            <person name="Riccioni C."/>
            <person name="Rubini A."/>
            <person name="Sitrit Y."/>
            <person name="Splivallo R."/>
            <person name="Traeger S."/>
            <person name="Wang M."/>
            <person name="Zifcakova L."/>
            <person name="Wipf D."/>
            <person name="Zambonelli A."/>
            <person name="Paolocci F."/>
            <person name="Nowrousian M."/>
            <person name="Ottonello S."/>
            <person name="Baldrian P."/>
            <person name="Spatafora J.W."/>
            <person name="Henrissat B."/>
            <person name="Nagy L.G."/>
            <person name="Aury J.M."/>
            <person name="Wincker P."/>
            <person name="Grigoriev I.V."/>
            <person name="Bonfante P."/>
            <person name="Martin F.M."/>
        </authorList>
    </citation>
    <scope>NUCLEOTIDE SEQUENCE [LARGE SCALE GENOMIC DNA]</scope>
    <source>
        <strain evidence="2 3">RN42</strain>
    </source>
</reference>
<sequence length="490" mass="55137">MSELEKWNCLFIDNVLGCPELFMWYIGLGDSYHKQSIEVLEEAEAYLSLYYTVICHAEVFVASADGCWEAATDESITVDPLPFEPKHYGLAYFRINVNCGNPDHGWHWNKLHSIPFGKYENGGQAHQRITKFLKDIFIVWFKLWVKKMKANPERMHDPAIAAEAQLDVAFQWAGMPADRLRCIDPALMPRFPPTPRLAYLSEENPSQQSGLVQGQSTAAADSHHALQKRPEPTSSHLRARNFSNDWNTPSTPVDLARSALSPNSAINSATHDIYSQPSVNPPARLLGEGTVVQIAQGFMHPPPYVYTNFQAFVNNQSSVNHAAPNRLSGDGIVQSFHHSQPSQYSTASQDFPNNLLSVNPTADIPGDGLAGRIQNLPPSQYYVPPGHAFADAAQMSNVQTAPNVVEQAIANKAISGRYECPLPCGRTNFWSESQFRSHCGTHWRQYKCLECKWAFASRTRFDEHVAGKREIPHRFYFEKDLTLCDDRIRF</sequence>
<keyword evidence="3" id="KW-1185">Reference proteome</keyword>
<dbReference type="AlphaFoldDB" id="A0A3N4HJ48"/>
<accession>A0A3N4HJ48</accession>
<dbReference type="Gene3D" id="3.30.160.60">
    <property type="entry name" value="Classic Zinc Finger"/>
    <property type="match status" value="1"/>
</dbReference>
<protein>
    <submittedName>
        <fullName evidence="2">Uncharacterized protein</fullName>
    </submittedName>
</protein>
<feature type="compositionally biased region" description="Basic and acidic residues" evidence="1">
    <location>
        <begin position="221"/>
        <end position="231"/>
    </location>
</feature>
<evidence type="ECO:0000313" key="2">
    <source>
        <dbReference type="EMBL" id="RPA72956.1"/>
    </source>
</evidence>
<feature type="region of interest" description="Disordered" evidence="1">
    <location>
        <begin position="203"/>
        <end position="255"/>
    </location>
</feature>